<feature type="compositionally biased region" description="Low complexity" evidence="1">
    <location>
        <begin position="76"/>
        <end position="91"/>
    </location>
</feature>
<reference evidence="2" key="1">
    <citation type="submission" date="2014-12" db="EMBL/GenBank/DDBJ databases">
        <title>Insight into the proteome of Arion vulgaris.</title>
        <authorList>
            <person name="Aradska J."/>
            <person name="Bulat T."/>
            <person name="Smidak R."/>
            <person name="Sarate P."/>
            <person name="Gangsoo J."/>
            <person name="Sialana F."/>
            <person name="Bilban M."/>
            <person name="Lubec G."/>
        </authorList>
    </citation>
    <scope>NUCLEOTIDE SEQUENCE</scope>
    <source>
        <tissue evidence="2">Skin</tissue>
    </source>
</reference>
<protein>
    <submittedName>
        <fullName evidence="2">Uncharacterized protein</fullName>
    </submittedName>
</protein>
<dbReference type="AlphaFoldDB" id="A0A0B6YV66"/>
<proteinExistence type="predicted"/>
<feature type="compositionally biased region" description="Basic and acidic residues" evidence="1">
    <location>
        <begin position="1"/>
        <end position="22"/>
    </location>
</feature>
<feature type="region of interest" description="Disordered" evidence="1">
    <location>
        <begin position="1"/>
        <end position="126"/>
    </location>
</feature>
<dbReference type="EMBL" id="HACG01013364">
    <property type="protein sequence ID" value="CEK60229.1"/>
    <property type="molecule type" value="Transcribed_RNA"/>
</dbReference>
<organism evidence="2">
    <name type="scientific">Arion vulgaris</name>
    <dbReference type="NCBI Taxonomy" id="1028688"/>
    <lineage>
        <taxon>Eukaryota</taxon>
        <taxon>Metazoa</taxon>
        <taxon>Spiralia</taxon>
        <taxon>Lophotrochozoa</taxon>
        <taxon>Mollusca</taxon>
        <taxon>Gastropoda</taxon>
        <taxon>Heterobranchia</taxon>
        <taxon>Euthyneura</taxon>
        <taxon>Panpulmonata</taxon>
        <taxon>Eupulmonata</taxon>
        <taxon>Stylommatophora</taxon>
        <taxon>Helicina</taxon>
        <taxon>Arionoidea</taxon>
        <taxon>Arionidae</taxon>
        <taxon>Arion</taxon>
    </lineage>
</organism>
<accession>A0A0B6YV66</accession>
<name>A0A0B6YV66_9EUPU</name>
<gene>
    <name evidence="2" type="primary">ORF38798</name>
</gene>
<sequence>MTGERSQEKQAGDKSDEQELNKTKQVNRHQVSNTSLKTNTKLFKNQKDSNCNISCNHNSKIQERNKTELSNSNVNSAKMKSKTSSSSSTSAIEEVEVKDNGKSQILKGGEFKKSSKSSKSHFCVLS</sequence>
<evidence type="ECO:0000313" key="2">
    <source>
        <dbReference type="EMBL" id="CEK60229.1"/>
    </source>
</evidence>
<evidence type="ECO:0000256" key="1">
    <source>
        <dbReference type="SAM" id="MobiDB-lite"/>
    </source>
</evidence>
<feature type="compositionally biased region" description="Polar residues" evidence="1">
    <location>
        <begin position="28"/>
        <end position="59"/>
    </location>
</feature>